<dbReference type="AlphaFoldDB" id="A0A7R8VTZ9"/>
<evidence type="ECO:0000256" key="1">
    <source>
        <dbReference type="ARBA" id="ARBA00010617"/>
    </source>
</evidence>
<dbReference type="InterPro" id="IPR001128">
    <property type="entry name" value="Cyt_P450"/>
</dbReference>
<protein>
    <recommendedName>
        <fullName evidence="4">Cytochrome P450</fullName>
    </recommendedName>
</protein>
<evidence type="ECO:0008006" key="4">
    <source>
        <dbReference type="Google" id="ProtNLM"/>
    </source>
</evidence>
<keyword evidence="2" id="KW-0560">Oxidoreductase</keyword>
<dbReference type="GO" id="GO:0005506">
    <property type="term" value="F:iron ion binding"/>
    <property type="evidence" value="ECO:0007669"/>
    <property type="project" value="InterPro"/>
</dbReference>
<dbReference type="GO" id="GO:0016705">
    <property type="term" value="F:oxidoreductase activity, acting on paired donors, with incorporation or reduction of molecular oxygen"/>
    <property type="evidence" value="ECO:0007669"/>
    <property type="project" value="InterPro"/>
</dbReference>
<evidence type="ECO:0000256" key="2">
    <source>
        <dbReference type="ARBA" id="ARBA00023033"/>
    </source>
</evidence>
<dbReference type="GO" id="GO:0004497">
    <property type="term" value="F:monooxygenase activity"/>
    <property type="evidence" value="ECO:0007669"/>
    <property type="project" value="UniProtKB-KW"/>
</dbReference>
<evidence type="ECO:0000313" key="3">
    <source>
        <dbReference type="EMBL" id="CAD7204860.1"/>
    </source>
</evidence>
<dbReference type="EMBL" id="OA573328">
    <property type="protein sequence ID" value="CAD7204860.1"/>
    <property type="molecule type" value="Genomic_DNA"/>
</dbReference>
<dbReference type="SUPFAM" id="SSF48264">
    <property type="entry name" value="Cytochrome P450"/>
    <property type="match status" value="1"/>
</dbReference>
<proteinExistence type="inferred from homology"/>
<keyword evidence="2" id="KW-0503">Monooxygenase</keyword>
<dbReference type="Gene3D" id="1.10.630.10">
    <property type="entry name" value="Cytochrome P450"/>
    <property type="match status" value="1"/>
</dbReference>
<dbReference type="InterPro" id="IPR036396">
    <property type="entry name" value="Cyt_P450_sf"/>
</dbReference>
<accession>A0A7R8VTZ9</accession>
<reference evidence="3" key="1">
    <citation type="submission" date="2020-11" db="EMBL/GenBank/DDBJ databases">
        <authorList>
            <person name="Tran Van P."/>
        </authorList>
    </citation>
    <scope>NUCLEOTIDE SEQUENCE</scope>
</reference>
<sequence>MHLQDFTHVNLTPNVQFRSEKFFTNPSSFSPERWLRHGETDTIHPFLLTPFSHGARTCAEGEWKTIEEKPSPLHPTEIRTSISPSLAVELNTTSALANYASEAVYCDRMAAQADVPRMSDTKRSAETGEKTI</sequence>
<dbReference type="Pfam" id="PF00067">
    <property type="entry name" value="p450"/>
    <property type="match status" value="1"/>
</dbReference>
<comment type="similarity">
    <text evidence="1">Belongs to the cytochrome P450 family.</text>
</comment>
<name>A0A7R8VTZ9_TIMDO</name>
<organism evidence="3">
    <name type="scientific">Timema douglasi</name>
    <name type="common">Walking stick</name>
    <dbReference type="NCBI Taxonomy" id="61478"/>
    <lineage>
        <taxon>Eukaryota</taxon>
        <taxon>Metazoa</taxon>
        <taxon>Ecdysozoa</taxon>
        <taxon>Arthropoda</taxon>
        <taxon>Hexapoda</taxon>
        <taxon>Insecta</taxon>
        <taxon>Pterygota</taxon>
        <taxon>Neoptera</taxon>
        <taxon>Polyneoptera</taxon>
        <taxon>Phasmatodea</taxon>
        <taxon>Timematodea</taxon>
        <taxon>Timematoidea</taxon>
        <taxon>Timematidae</taxon>
        <taxon>Timema</taxon>
    </lineage>
</organism>
<gene>
    <name evidence="3" type="ORF">TDIB3V08_LOCUS11016</name>
</gene>
<dbReference type="GO" id="GO:0020037">
    <property type="term" value="F:heme binding"/>
    <property type="evidence" value="ECO:0007669"/>
    <property type="project" value="InterPro"/>
</dbReference>